<accession>A0A448X251</accession>
<dbReference type="EMBL" id="CAAALY010078763">
    <property type="protein sequence ID" value="VEL26208.1"/>
    <property type="molecule type" value="Genomic_DNA"/>
</dbReference>
<protein>
    <submittedName>
        <fullName evidence="1">Uncharacterized protein</fullName>
    </submittedName>
</protein>
<reference evidence="1" key="1">
    <citation type="submission" date="2018-11" db="EMBL/GenBank/DDBJ databases">
        <authorList>
            <consortium name="Pathogen Informatics"/>
        </authorList>
    </citation>
    <scope>NUCLEOTIDE SEQUENCE</scope>
</reference>
<dbReference type="Proteomes" id="UP000784294">
    <property type="component" value="Unassembled WGS sequence"/>
</dbReference>
<organism evidence="1 2">
    <name type="scientific">Protopolystoma xenopodis</name>
    <dbReference type="NCBI Taxonomy" id="117903"/>
    <lineage>
        <taxon>Eukaryota</taxon>
        <taxon>Metazoa</taxon>
        <taxon>Spiralia</taxon>
        <taxon>Lophotrochozoa</taxon>
        <taxon>Platyhelminthes</taxon>
        <taxon>Monogenea</taxon>
        <taxon>Polyopisthocotylea</taxon>
        <taxon>Polystomatidea</taxon>
        <taxon>Polystomatidae</taxon>
        <taxon>Protopolystoma</taxon>
    </lineage>
</organism>
<evidence type="ECO:0000313" key="1">
    <source>
        <dbReference type="EMBL" id="VEL26208.1"/>
    </source>
</evidence>
<proteinExistence type="predicted"/>
<evidence type="ECO:0000313" key="2">
    <source>
        <dbReference type="Proteomes" id="UP000784294"/>
    </source>
</evidence>
<gene>
    <name evidence="1" type="ORF">PXEA_LOCUS19648</name>
</gene>
<comment type="caution">
    <text evidence="1">The sequence shown here is derived from an EMBL/GenBank/DDBJ whole genome shotgun (WGS) entry which is preliminary data.</text>
</comment>
<dbReference type="AlphaFoldDB" id="A0A448X251"/>
<name>A0A448X251_9PLAT</name>
<keyword evidence="2" id="KW-1185">Reference proteome</keyword>
<sequence length="147" mass="16436">MINLSGILVSLLKRERERTFCGQHNQQPSIERPKDHHLSTRIRTPDDLAQPKHLDQMASADLIDTFKESIKVGNGCAKSASEARLNGHQSSPREPNQMIKSAETVTLTRNGHATVKDESAASLCDLTVEGVADWLEKHAKQRIRKFN</sequence>